<keyword evidence="3" id="KW-1185">Reference proteome</keyword>
<evidence type="ECO:0000313" key="2">
    <source>
        <dbReference type="EMBL" id="KAA3477031.1"/>
    </source>
</evidence>
<dbReference type="EMBL" id="SMMG02000004">
    <property type="protein sequence ID" value="KAA3477031.1"/>
    <property type="molecule type" value="Genomic_DNA"/>
</dbReference>
<name>A0A5B6W5W8_9ROSI</name>
<reference evidence="3" key="1">
    <citation type="journal article" date="2019" name="Plant Biotechnol. J.">
        <title>Genome sequencing of the Australian wild diploid species Gossypium australe highlights disease resistance and delayed gland morphogenesis.</title>
        <authorList>
            <person name="Cai Y."/>
            <person name="Cai X."/>
            <person name="Wang Q."/>
            <person name="Wang P."/>
            <person name="Zhang Y."/>
            <person name="Cai C."/>
            <person name="Xu Y."/>
            <person name="Wang K."/>
            <person name="Zhou Z."/>
            <person name="Wang C."/>
            <person name="Geng S."/>
            <person name="Li B."/>
            <person name="Dong Q."/>
            <person name="Hou Y."/>
            <person name="Wang H."/>
            <person name="Ai P."/>
            <person name="Liu Z."/>
            <person name="Yi F."/>
            <person name="Sun M."/>
            <person name="An G."/>
            <person name="Cheng J."/>
            <person name="Zhang Y."/>
            <person name="Shi Q."/>
            <person name="Xie Y."/>
            <person name="Shi X."/>
            <person name="Chang Y."/>
            <person name="Huang F."/>
            <person name="Chen Y."/>
            <person name="Hong S."/>
            <person name="Mi L."/>
            <person name="Sun Q."/>
            <person name="Zhang L."/>
            <person name="Zhou B."/>
            <person name="Peng R."/>
            <person name="Zhang X."/>
            <person name="Liu F."/>
        </authorList>
    </citation>
    <scope>NUCLEOTIDE SEQUENCE [LARGE SCALE GENOMIC DNA]</scope>
    <source>
        <strain evidence="3">cv. PA1801</strain>
    </source>
</reference>
<gene>
    <name evidence="2" type="ORF">EPI10_010952</name>
</gene>
<evidence type="ECO:0000259" key="1">
    <source>
        <dbReference type="Pfam" id="PF24626"/>
    </source>
</evidence>
<sequence>MKQIANRKSSNTTFIVGDLVYLKLYPYRKLTGRKLRNLKLSIKYFRPFPMEVKIGSISYKLALLAGSKMHHTFHAATSYTLPLVGTNGALSKEPVRVFDRMMVKNGDHNATRC</sequence>
<evidence type="ECO:0000313" key="3">
    <source>
        <dbReference type="Proteomes" id="UP000325315"/>
    </source>
</evidence>
<organism evidence="2 3">
    <name type="scientific">Gossypium australe</name>
    <dbReference type="NCBI Taxonomy" id="47621"/>
    <lineage>
        <taxon>Eukaryota</taxon>
        <taxon>Viridiplantae</taxon>
        <taxon>Streptophyta</taxon>
        <taxon>Embryophyta</taxon>
        <taxon>Tracheophyta</taxon>
        <taxon>Spermatophyta</taxon>
        <taxon>Magnoliopsida</taxon>
        <taxon>eudicotyledons</taxon>
        <taxon>Gunneridae</taxon>
        <taxon>Pentapetalae</taxon>
        <taxon>rosids</taxon>
        <taxon>malvids</taxon>
        <taxon>Malvales</taxon>
        <taxon>Malvaceae</taxon>
        <taxon>Malvoideae</taxon>
        <taxon>Gossypium</taxon>
    </lineage>
</organism>
<dbReference type="InterPro" id="IPR056924">
    <property type="entry name" value="SH3_Tf2-1"/>
</dbReference>
<dbReference type="Pfam" id="PF24626">
    <property type="entry name" value="SH3_Tf2-1"/>
    <property type="match status" value="1"/>
</dbReference>
<dbReference type="AlphaFoldDB" id="A0A5B6W5W8"/>
<comment type="caution">
    <text evidence="2">The sequence shown here is derived from an EMBL/GenBank/DDBJ whole genome shotgun (WGS) entry which is preliminary data.</text>
</comment>
<feature type="domain" description="Tf2-1-like SH3-like" evidence="1">
    <location>
        <begin position="17"/>
        <end position="75"/>
    </location>
</feature>
<dbReference type="OrthoDB" id="5554229at2759"/>
<proteinExistence type="predicted"/>
<accession>A0A5B6W5W8</accession>
<dbReference type="Proteomes" id="UP000325315">
    <property type="component" value="Unassembled WGS sequence"/>
</dbReference>
<protein>
    <submittedName>
        <fullName evidence="2">BSD domain-containing protein 1-A-like</fullName>
    </submittedName>
</protein>